<evidence type="ECO:0000313" key="1">
    <source>
        <dbReference type="EMBL" id="MCW7555776.1"/>
    </source>
</evidence>
<sequence>MIWKTCTLVGSGVVLGGQVYGLDHFRGDVSHDDWHWLHEWRKVQLARR</sequence>
<organism evidence="1 2">
    <name type="scientific">Endozoicomonas gorgoniicola</name>
    <dbReference type="NCBI Taxonomy" id="1234144"/>
    <lineage>
        <taxon>Bacteria</taxon>
        <taxon>Pseudomonadati</taxon>
        <taxon>Pseudomonadota</taxon>
        <taxon>Gammaproteobacteria</taxon>
        <taxon>Oceanospirillales</taxon>
        <taxon>Endozoicomonadaceae</taxon>
        <taxon>Endozoicomonas</taxon>
    </lineage>
</organism>
<dbReference type="RefSeq" id="WP_262565535.1">
    <property type="nucleotide sequence ID" value="NZ_JAPFCC010000001.1"/>
</dbReference>
<name>A0ABT3N2C7_9GAMM</name>
<accession>A0ABT3N2C7</accession>
<gene>
    <name evidence="1" type="ORF">NX722_24750</name>
</gene>
<keyword evidence="2" id="KW-1185">Reference proteome</keyword>
<reference evidence="1 2" key="1">
    <citation type="submission" date="2022-10" db="EMBL/GenBank/DDBJ databases">
        <title>High-quality genome sequences of two octocoral-associated bacteria, Endozoicomonas euniceicola EF212 and Endozoicomonas gorgoniicola PS125.</title>
        <authorList>
            <person name="Chiou Y.-J."/>
            <person name="Chen Y.-H."/>
        </authorList>
    </citation>
    <scope>NUCLEOTIDE SEQUENCE [LARGE SCALE GENOMIC DNA]</scope>
    <source>
        <strain evidence="1 2">PS125</strain>
    </source>
</reference>
<dbReference type="Proteomes" id="UP001209854">
    <property type="component" value="Unassembled WGS sequence"/>
</dbReference>
<proteinExistence type="predicted"/>
<evidence type="ECO:0000313" key="2">
    <source>
        <dbReference type="Proteomes" id="UP001209854"/>
    </source>
</evidence>
<comment type="caution">
    <text evidence="1">The sequence shown here is derived from an EMBL/GenBank/DDBJ whole genome shotgun (WGS) entry which is preliminary data.</text>
</comment>
<protein>
    <submittedName>
        <fullName evidence="1">Uncharacterized protein</fullName>
    </submittedName>
</protein>
<dbReference type="EMBL" id="JAPFCC010000001">
    <property type="protein sequence ID" value="MCW7555776.1"/>
    <property type="molecule type" value="Genomic_DNA"/>
</dbReference>